<dbReference type="Proteomes" id="UP001319045">
    <property type="component" value="Chromosome"/>
</dbReference>
<evidence type="ECO:0000256" key="1">
    <source>
        <dbReference type="ARBA" id="ARBA00023015"/>
    </source>
</evidence>
<feature type="domain" description="Transcription elongation factor GreA/GreB C-terminal" evidence="7">
    <location>
        <begin position="80"/>
        <end position="154"/>
    </location>
</feature>
<name>A0ABM7NWL9_9BACT</name>
<dbReference type="Pfam" id="PF03449">
    <property type="entry name" value="GreA_GreB_N"/>
    <property type="match status" value="1"/>
</dbReference>
<dbReference type="PANTHER" id="PTHR30437">
    <property type="entry name" value="TRANSCRIPTION ELONGATION FACTOR GREA"/>
    <property type="match status" value="1"/>
</dbReference>
<gene>
    <name evidence="9" type="primary">greA_1</name>
    <name evidence="5" type="synonym">greA</name>
    <name evidence="9" type="ORF">prwr041_07940</name>
</gene>
<dbReference type="InterPro" id="IPR023459">
    <property type="entry name" value="Tscrpt_elong_fac_GreA/B_fam"/>
</dbReference>
<accession>A0ABM7NWL9</accession>
<dbReference type="HAMAP" id="MF_00105">
    <property type="entry name" value="GreA_GreB"/>
    <property type="match status" value="1"/>
</dbReference>
<dbReference type="Gene3D" id="3.10.50.30">
    <property type="entry name" value="Transcription elongation factor, GreA/GreB, C-terminal domain"/>
    <property type="match status" value="1"/>
</dbReference>
<dbReference type="InterPro" id="IPR022691">
    <property type="entry name" value="Tscrpt_elong_fac_GreA/B_N"/>
</dbReference>
<keyword evidence="1 5" id="KW-0805">Transcription regulation</keyword>
<feature type="domain" description="Transcription elongation factor GreA/GreB N-terminal" evidence="8">
    <location>
        <begin position="4"/>
        <end position="73"/>
    </location>
</feature>
<dbReference type="Gene3D" id="1.10.287.180">
    <property type="entry name" value="Transcription elongation factor, GreA/GreB, N-terminal domain"/>
    <property type="match status" value="1"/>
</dbReference>
<evidence type="ECO:0000256" key="4">
    <source>
        <dbReference type="ARBA" id="ARBA00024916"/>
    </source>
</evidence>
<dbReference type="GO" id="GO:0003746">
    <property type="term" value="F:translation elongation factor activity"/>
    <property type="evidence" value="ECO:0007669"/>
    <property type="project" value="UniProtKB-KW"/>
</dbReference>
<dbReference type="InterPro" id="IPR036805">
    <property type="entry name" value="Tscrpt_elong_fac_GreA/B_N_sf"/>
</dbReference>
<reference evidence="9 10" key="1">
    <citation type="journal article" date="2022" name="Int. J. Syst. Evol. Microbiol.">
        <title>Prevotella herbatica sp. nov., a plant polysaccharide-decomposing anaerobic bacterium isolated from a methanogenic reactor.</title>
        <authorList>
            <person name="Uek A."/>
            <person name="Tonouchi A."/>
            <person name="Kaku N."/>
            <person name="Ueki K."/>
        </authorList>
    </citation>
    <scope>NUCLEOTIDE SEQUENCE [LARGE SCALE GENOMIC DNA]</scope>
    <source>
        <strain evidence="9 10">WR041</strain>
    </source>
</reference>
<keyword evidence="9" id="KW-0648">Protein biosynthesis</keyword>
<keyword evidence="9" id="KW-0251">Elongation factor</keyword>
<dbReference type="InterPro" id="IPR006359">
    <property type="entry name" value="Tscrpt_elong_fac_GreA"/>
</dbReference>
<protein>
    <recommendedName>
        <fullName evidence="5 6">Transcription elongation factor GreA</fullName>
    </recommendedName>
    <alternativeName>
        <fullName evidence="5">Transcript cleavage factor GreA</fullName>
    </alternativeName>
</protein>
<evidence type="ECO:0000256" key="6">
    <source>
        <dbReference type="RuleBase" id="RU000556"/>
    </source>
</evidence>
<dbReference type="InterPro" id="IPR036953">
    <property type="entry name" value="GreA/GreB_C_sf"/>
</dbReference>
<evidence type="ECO:0000259" key="7">
    <source>
        <dbReference type="Pfam" id="PF01272"/>
    </source>
</evidence>
<evidence type="ECO:0000313" key="9">
    <source>
        <dbReference type="EMBL" id="BCS84901.1"/>
    </source>
</evidence>
<proteinExistence type="inferred from homology"/>
<dbReference type="InterPro" id="IPR001437">
    <property type="entry name" value="Tscrpt_elong_fac_GreA/B_C"/>
</dbReference>
<evidence type="ECO:0000256" key="5">
    <source>
        <dbReference type="HAMAP-Rule" id="MF_00105"/>
    </source>
</evidence>
<organism evidence="9 10">
    <name type="scientific">Prevotella herbatica</name>
    <dbReference type="NCBI Taxonomy" id="2801997"/>
    <lineage>
        <taxon>Bacteria</taxon>
        <taxon>Pseudomonadati</taxon>
        <taxon>Bacteroidota</taxon>
        <taxon>Bacteroidia</taxon>
        <taxon>Bacteroidales</taxon>
        <taxon>Prevotellaceae</taxon>
        <taxon>Prevotella</taxon>
    </lineage>
</organism>
<keyword evidence="2 5" id="KW-0238">DNA-binding</keyword>
<dbReference type="PANTHER" id="PTHR30437:SF4">
    <property type="entry name" value="TRANSCRIPTION ELONGATION FACTOR GREA"/>
    <property type="match status" value="1"/>
</dbReference>
<dbReference type="InterPro" id="IPR028624">
    <property type="entry name" value="Tscrpt_elong_fac_GreA/B"/>
</dbReference>
<dbReference type="SUPFAM" id="SSF54534">
    <property type="entry name" value="FKBP-like"/>
    <property type="match status" value="1"/>
</dbReference>
<sequence length="156" mass="17801">MIEYISQEGYDKMVAELHELMTVERPRISEAISEARDKGDLSENFEYHAAKREQGKLEGRIDRLKVKLTNARIIERNRLTADAVQLFSTVKLTDLTHNREMKYTIVNPMEADFSTGKISIKTPIAQGLLKKRVGDIVEIKVPAGMLKLRIDNISIM</sequence>
<dbReference type="SUPFAM" id="SSF46557">
    <property type="entry name" value="GreA transcript cleavage protein, N-terminal domain"/>
    <property type="match status" value="1"/>
</dbReference>
<dbReference type="PIRSF" id="PIRSF006092">
    <property type="entry name" value="GreA_GreB"/>
    <property type="match status" value="1"/>
</dbReference>
<dbReference type="NCBIfam" id="TIGR01462">
    <property type="entry name" value="greA"/>
    <property type="match status" value="1"/>
</dbReference>
<dbReference type="EMBL" id="AP024484">
    <property type="protein sequence ID" value="BCS84901.1"/>
    <property type="molecule type" value="Genomic_DNA"/>
</dbReference>
<evidence type="ECO:0000256" key="2">
    <source>
        <dbReference type="ARBA" id="ARBA00023125"/>
    </source>
</evidence>
<evidence type="ECO:0000313" key="10">
    <source>
        <dbReference type="Proteomes" id="UP001319045"/>
    </source>
</evidence>
<dbReference type="Pfam" id="PF01272">
    <property type="entry name" value="GreA_GreB"/>
    <property type="match status" value="1"/>
</dbReference>
<keyword evidence="3 5" id="KW-0804">Transcription</keyword>
<keyword evidence="10" id="KW-1185">Reference proteome</keyword>
<comment type="function">
    <text evidence="4 5 6">Necessary for efficient RNA polymerase transcription elongation past template-encoded arresting sites. The arresting sites in DNA have the property of trapping a certain fraction of elongating RNA polymerases that pass through, resulting in locked ternary complexes. Cleavage of the nascent transcript by cleavage factors such as GreA or GreB allows the resumption of elongation from the new 3'terminus. GreA releases sequences of 2 to 3 nucleotides.</text>
</comment>
<evidence type="ECO:0000256" key="3">
    <source>
        <dbReference type="ARBA" id="ARBA00023163"/>
    </source>
</evidence>
<dbReference type="NCBIfam" id="NF001263">
    <property type="entry name" value="PRK00226.1-4"/>
    <property type="match status" value="1"/>
</dbReference>
<evidence type="ECO:0000259" key="8">
    <source>
        <dbReference type="Pfam" id="PF03449"/>
    </source>
</evidence>
<comment type="similarity">
    <text evidence="5 6">Belongs to the GreA/GreB family.</text>
</comment>